<keyword evidence="4" id="KW-0503">Monooxygenase</keyword>
<reference evidence="6" key="1">
    <citation type="submission" date="2021-04" db="EMBL/GenBank/DDBJ databases">
        <authorList>
            <person name="Hartkoorn R.C."/>
            <person name="Beaudoing E."/>
            <person name="Hot D."/>
        </authorList>
    </citation>
    <scope>NUCLEOTIDE SEQUENCE</scope>
    <source>
        <strain evidence="6">NRRL B-16292</strain>
    </source>
</reference>
<dbReference type="Proteomes" id="UP001059617">
    <property type="component" value="Chromosome"/>
</dbReference>
<keyword evidence="7" id="KW-1185">Reference proteome</keyword>
<name>A0ABY5WDB3_9ACTN</name>
<dbReference type="InterPro" id="IPR051260">
    <property type="entry name" value="Diverse_substr_monoxygenases"/>
</dbReference>
<reference evidence="6" key="2">
    <citation type="submission" date="2022-09" db="EMBL/GenBank/DDBJ databases">
        <title>Biosynthetic gene clusters of Dactylosporangioum fulvum.</title>
        <authorList>
            <person name="Caradec T."/>
        </authorList>
    </citation>
    <scope>NUCLEOTIDE SEQUENCE</scope>
    <source>
        <strain evidence="6">NRRL B-16292</strain>
    </source>
</reference>
<evidence type="ECO:0000259" key="5">
    <source>
        <dbReference type="Pfam" id="PF00296"/>
    </source>
</evidence>
<dbReference type="InterPro" id="IPR011251">
    <property type="entry name" value="Luciferase-like_dom"/>
</dbReference>
<sequence length="319" mass="32902">MSAPPQLHLAVELDGVTDSVPALVAAVERAEAAGFALVTLDDGPLPPPSGTRIEAGVRAAYLSRRTTRVGLAPALPVTTTEPFHVATQLASLDHASQGRAAWVVTAPNGAGELATVGRTPLADADLRRETADVVDVARRLWDSWEDDAVVRDVAAGRYLDADRVHHVHFEGASFTVTGPLITPRPPQGQVVVLAADTLGVTGRADVALVGADASTTLADRVARARAEGAPLVFAEVDAAFTGAGPVTAERLRPGGSVAALRTLLADLAGVVDGVRLHPATPEDFAVLATQIAPGRPVDGPTLRDTLGLPRPVSVYAQSA</sequence>
<dbReference type="SUPFAM" id="SSF51679">
    <property type="entry name" value="Bacterial luciferase-like"/>
    <property type="match status" value="1"/>
</dbReference>
<dbReference type="Pfam" id="PF00296">
    <property type="entry name" value="Bac_luciferase"/>
    <property type="match status" value="1"/>
</dbReference>
<protein>
    <submittedName>
        <fullName evidence="6">LLM class flavin-dependent oxidoreductase</fullName>
    </submittedName>
</protein>
<evidence type="ECO:0000256" key="2">
    <source>
        <dbReference type="ARBA" id="ARBA00022643"/>
    </source>
</evidence>
<dbReference type="InterPro" id="IPR036661">
    <property type="entry name" value="Luciferase-like_sf"/>
</dbReference>
<evidence type="ECO:0000313" key="6">
    <source>
        <dbReference type="EMBL" id="UWP87179.1"/>
    </source>
</evidence>
<dbReference type="PANTHER" id="PTHR30011">
    <property type="entry name" value="ALKANESULFONATE MONOOXYGENASE-RELATED"/>
    <property type="match status" value="1"/>
</dbReference>
<keyword evidence="3" id="KW-0560">Oxidoreductase</keyword>
<evidence type="ECO:0000256" key="1">
    <source>
        <dbReference type="ARBA" id="ARBA00022630"/>
    </source>
</evidence>
<dbReference type="Gene3D" id="3.20.20.30">
    <property type="entry name" value="Luciferase-like domain"/>
    <property type="match status" value="1"/>
</dbReference>
<keyword evidence="1" id="KW-0285">Flavoprotein</keyword>
<dbReference type="EMBL" id="CP073720">
    <property type="protein sequence ID" value="UWP87179.1"/>
    <property type="molecule type" value="Genomic_DNA"/>
</dbReference>
<evidence type="ECO:0000313" key="7">
    <source>
        <dbReference type="Proteomes" id="UP001059617"/>
    </source>
</evidence>
<organism evidence="6 7">
    <name type="scientific">Dactylosporangium fulvum</name>
    <dbReference type="NCBI Taxonomy" id="53359"/>
    <lineage>
        <taxon>Bacteria</taxon>
        <taxon>Bacillati</taxon>
        <taxon>Actinomycetota</taxon>
        <taxon>Actinomycetes</taxon>
        <taxon>Micromonosporales</taxon>
        <taxon>Micromonosporaceae</taxon>
        <taxon>Dactylosporangium</taxon>
    </lineage>
</organism>
<evidence type="ECO:0000256" key="3">
    <source>
        <dbReference type="ARBA" id="ARBA00023002"/>
    </source>
</evidence>
<feature type="domain" description="Luciferase-like" evidence="5">
    <location>
        <begin position="18"/>
        <end position="225"/>
    </location>
</feature>
<keyword evidence="2" id="KW-0288">FMN</keyword>
<accession>A0ABY5WDB3</accession>
<dbReference type="PANTHER" id="PTHR30011:SF16">
    <property type="entry name" value="C2H2 FINGER DOMAIN TRANSCRIPTION FACTOR (EUROFUNG)-RELATED"/>
    <property type="match status" value="1"/>
</dbReference>
<dbReference type="RefSeq" id="WP_259867110.1">
    <property type="nucleotide sequence ID" value="NZ_CP073720.1"/>
</dbReference>
<proteinExistence type="predicted"/>
<evidence type="ECO:0000256" key="4">
    <source>
        <dbReference type="ARBA" id="ARBA00023033"/>
    </source>
</evidence>
<gene>
    <name evidence="6" type="ORF">Dfulv_24235</name>
</gene>